<dbReference type="Gene3D" id="3.30.420.370">
    <property type="match status" value="1"/>
</dbReference>
<dbReference type="AlphaFoldDB" id="A0A917JW91"/>
<comment type="function">
    <text evidence="10">Inner membrane component of the type II secretion system required for the energy-dependent secretion of extracellular factors such as proteases and toxins from the periplasm.</text>
</comment>
<evidence type="ECO:0000256" key="6">
    <source>
        <dbReference type="ARBA" id="ARBA00022692"/>
    </source>
</evidence>
<evidence type="ECO:0000256" key="4">
    <source>
        <dbReference type="ARBA" id="ARBA00022475"/>
    </source>
</evidence>
<keyword evidence="4" id="KW-1003">Cell membrane</keyword>
<dbReference type="InterPro" id="IPR043129">
    <property type="entry name" value="ATPase_NBD"/>
</dbReference>
<comment type="subcellular location">
    <subcellularLocation>
        <location evidence="1">Cell inner membrane</location>
        <topology evidence="1">Single-pass membrane protein</topology>
    </subcellularLocation>
</comment>
<dbReference type="InterPro" id="IPR025691">
    <property type="entry name" value="GspL_pp_dom"/>
</dbReference>
<feature type="domain" description="GspL cytoplasmic actin-ATPase-like" evidence="12">
    <location>
        <begin position="5"/>
        <end position="235"/>
    </location>
</feature>
<dbReference type="Proteomes" id="UP000613743">
    <property type="component" value="Unassembled WGS sequence"/>
</dbReference>
<reference evidence="14" key="1">
    <citation type="journal article" date="2014" name="Int. J. Syst. Evol. Microbiol.">
        <title>Complete genome sequence of Corynebacterium casei LMG S-19264T (=DSM 44701T), isolated from a smear-ripened cheese.</title>
        <authorList>
            <consortium name="US DOE Joint Genome Institute (JGI-PGF)"/>
            <person name="Walter F."/>
            <person name="Albersmeier A."/>
            <person name="Kalinowski J."/>
            <person name="Ruckert C."/>
        </authorList>
    </citation>
    <scope>NUCLEOTIDE SEQUENCE</scope>
    <source>
        <strain evidence="14">JCM 30804</strain>
    </source>
</reference>
<dbReference type="Gene3D" id="3.30.420.380">
    <property type="match status" value="1"/>
</dbReference>
<reference evidence="14" key="2">
    <citation type="submission" date="2020-09" db="EMBL/GenBank/DDBJ databases">
        <authorList>
            <person name="Sun Q."/>
            <person name="Ohkuma M."/>
        </authorList>
    </citation>
    <scope>NUCLEOTIDE SEQUENCE</scope>
    <source>
        <strain evidence="14">JCM 30804</strain>
    </source>
</reference>
<proteinExistence type="inferred from homology"/>
<dbReference type="CDD" id="cd24017">
    <property type="entry name" value="ASKHA_T2SSL_N"/>
    <property type="match status" value="1"/>
</dbReference>
<evidence type="ECO:0000256" key="5">
    <source>
        <dbReference type="ARBA" id="ARBA00022519"/>
    </source>
</evidence>
<dbReference type="InterPro" id="IPR024230">
    <property type="entry name" value="GspL_cyto_dom"/>
</dbReference>
<feature type="transmembrane region" description="Helical" evidence="11">
    <location>
        <begin position="244"/>
        <end position="261"/>
    </location>
</feature>
<dbReference type="SUPFAM" id="SSF53067">
    <property type="entry name" value="Actin-like ATPase domain"/>
    <property type="match status" value="2"/>
</dbReference>
<evidence type="ECO:0000259" key="12">
    <source>
        <dbReference type="Pfam" id="PF05134"/>
    </source>
</evidence>
<dbReference type="Pfam" id="PF05134">
    <property type="entry name" value="T2SSL"/>
    <property type="match status" value="1"/>
</dbReference>
<evidence type="ECO:0000256" key="3">
    <source>
        <dbReference type="ARBA" id="ARBA00022448"/>
    </source>
</evidence>
<dbReference type="GO" id="GO:0009276">
    <property type="term" value="C:Gram-negative-bacterium-type cell wall"/>
    <property type="evidence" value="ECO:0007669"/>
    <property type="project" value="InterPro"/>
</dbReference>
<organism evidence="14 15">
    <name type="scientific">Shewanella gelidii</name>
    <dbReference type="NCBI Taxonomy" id="1642821"/>
    <lineage>
        <taxon>Bacteria</taxon>
        <taxon>Pseudomonadati</taxon>
        <taxon>Pseudomonadota</taxon>
        <taxon>Gammaproteobacteria</taxon>
        <taxon>Alteromonadales</taxon>
        <taxon>Shewanellaceae</taxon>
        <taxon>Shewanella</taxon>
    </lineage>
</organism>
<comment type="caution">
    <text evidence="14">The sequence shown here is derived from an EMBL/GenBank/DDBJ whole genome shotgun (WGS) entry which is preliminary data.</text>
</comment>
<gene>
    <name evidence="14" type="primary">gspL</name>
    <name evidence="14" type="ORF">GCM10009332_28510</name>
</gene>
<keyword evidence="15" id="KW-1185">Reference proteome</keyword>
<dbReference type="GO" id="GO:0015627">
    <property type="term" value="C:type II protein secretion system complex"/>
    <property type="evidence" value="ECO:0007669"/>
    <property type="project" value="InterPro"/>
</dbReference>
<evidence type="ECO:0000259" key="13">
    <source>
        <dbReference type="Pfam" id="PF12693"/>
    </source>
</evidence>
<evidence type="ECO:0000256" key="8">
    <source>
        <dbReference type="ARBA" id="ARBA00022989"/>
    </source>
</evidence>
<dbReference type="GO" id="GO:0005886">
    <property type="term" value="C:plasma membrane"/>
    <property type="evidence" value="ECO:0007669"/>
    <property type="project" value="UniProtKB-SubCell"/>
</dbReference>
<dbReference type="RefSeq" id="WP_188922144.1">
    <property type="nucleotide sequence ID" value="NZ_BMPZ01000010.1"/>
</dbReference>
<dbReference type="NCBIfam" id="TIGR01709">
    <property type="entry name" value="typeII_sec_gspL"/>
    <property type="match status" value="1"/>
</dbReference>
<accession>A0A917JW91</accession>
<dbReference type="Pfam" id="PF12693">
    <property type="entry name" value="GspL_C"/>
    <property type="match status" value="1"/>
</dbReference>
<dbReference type="PIRSF" id="PIRSF015761">
    <property type="entry name" value="Protein_L"/>
    <property type="match status" value="1"/>
</dbReference>
<evidence type="ECO:0000256" key="1">
    <source>
        <dbReference type="ARBA" id="ARBA00004377"/>
    </source>
</evidence>
<evidence type="ECO:0000256" key="7">
    <source>
        <dbReference type="ARBA" id="ARBA00022927"/>
    </source>
</evidence>
<sequence>MSERLYIRLGKVPEASCQWLVWSEQEQEVIASGELANASELVGLQDRAAYRPVDILVPSAAVTLTTIDLPEKGQQKALKALPFMLEESIIDNVDEMHFVVGPRDGERVSVAAVANEQMMMWLEWLNEAGITARSFIPDSLALPLHGCDWAAMRFGQETLIRTGQASGQSYSPQWLHLALPQLNASGDHLSVATYTELEFPGLKSTPQQLEMPMLVLAKGVAQAPINLLSGMFKPQKEYGQSLSLWRNAVLVFVVAFVLLLIDKGINIYRAEAQISALQQQTQEVYRQLKPGSGVHANLIPGQLRNQLKKLQGQGGGNEFFAMLQQLKGAFAKVPALKPNSLRFDGNRGELRMQVTATTYAQIEQFKEAISGQFKVDAGAMNSSDGKVTGTLTLRTKSHG</sequence>
<evidence type="ECO:0000256" key="2">
    <source>
        <dbReference type="ARBA" id="ARBA00005318"/>
    </source>
</evidence>
<feature type="domain" description="GspL periplasmic" evidence="13">
    <location>
        <begin position="242"/>
        <end position="395"/>
    </location>
</feature>
<dbReference type="Gene3D" id="3.30.1360.100">
    <property type="entry name" value="General secretion pathway protein M, EpsM"/>
    <property type="match status" value="1"/>
</dbReference>
<protein>
    <recommendedName>
        <fullName evidence="10">Type II secretion system protein L</fullName>
        <shortName evidence="10">T2SS protein L</shortName>
    </recommendedName>
</protein>
<keyword evidence="6 11" id="KW-0812">Transmembrane</keyword>
<keyword evidence="3 10" id="KW-0813">Transport</keyword>
<evidence type="ECO:0000256" key="10">
    <source>
        <dbReference type="PIRNR" id="PIRNR015761"/>
    </source>
</evidence>
<evidence type="ECO:0000313" key="15">
    <source>
        <dbReference type="Proteomes" id="UP000613743"/>
    </source>
</evidence>
<evidence type="ECO:0000256" key="9">
    <source>
        <dbReference type="ARBA" id="ARBA00023136"/>
    </source>
</evidence>
<dbReference type="InterPro" id="IPR007812">
    <property type="entry name" value="T2SS_protein-GspL"/>
</dbReference>
<keyword evidence="8 11" id="KW-1133">Transmembrane helix</keyword>
<comment type="similarity">
    <text evidence="2 10">Belongs to the GSP L family.</text>
</comment>
<name>A0A917JW91_9GAMM</name>
<dbReference type="GO" id="GO:0015628">
    <property type="term" value="P:protein secretion by the type II secretion system"/>
    <property type="evidence" value="ECO:0007669"/>
    <property type="project" value="InterPro"/>
</dbReference>
<evidence type="ECO:0000256" key="11">
    <source>
        <dbReference type="SAM" id="Phobius"/>
    </source>
</evidence>
<keyword evidence="7 10" id="KW-0653">Protein transport</keyword>
<dbReference type="EMBL" id="BMPZ01000010">
    <property type="protein sequence ID" value="GGI89393.1"/>
    <property type="molecule type" value="Genomic_DNA"/>
</dbReference>
<keyword evidence="9 11" id="KW-0472">Membrane</keyword>
<evidence type="ECO:0000313" key="14">
    <source>
        <dbReference type="EMBL" id="GGI89393.1"/>
    </source>
</evidence>
<keyword evidence="5" id="KW-0997">Cell inner membrane</keyword>